<dbReference type="OrthoDB" id="2437506at2"/>
<gene>
    <name evidence="2" type="ORF">SAMN05421807_105169</name>
</gene>
<keyword evidence="1" id="KW-0175">Coiled coil</keyword>
<evidence type="ECO:0000256" key="1">
    <source>
        <dbReference type="SAM" id="Coils"/>
    </source>
</evidence>
<protein>
    <submittedName>
        <fullName evidence="2">Uncharacterized protein</fullName>
    </submittedName>
</protein>
<accession>A0A1M5RI37</accession>
<name>A0A1M5RI37_9BACI</name>
<evidence type="ECO:0000313" key="2">
    <source>
        <dbReference type="EMBL" id="SHH25924.1"/>
    </source>
</evidence>
<feature type="coiled-coil region" evidence="1">
    <location>
        <begin position="170"/>
        <end position="204"/>
    </location>
</feature>
<dbReference type="EMBL" id="FQXD01000005">
    <property type="protein sequence ID" value="SHH25924.1"/>
    <property type="molecule type" value="Genomic_DNA"/>
</dbReference>
<dbReference type="Proteomes" id="UP000184079">
    <property type="component" value="Unassembled WGS sequence"/>
</dbReference>
<keyword evidence="3" id="KW-1185">Reference proteome</keyword>
<dbReference type="AlphaFoldDB" id="A0A1M5RI37"/>
<sequence length="260" mass="28728">MKWGLKTMKGKVVAGMVGVGILTGAGVVLAGSGAGDHLREWYEGMFGNSVATIEDDVTAYGESKLPELEAEYEQLKNDASLDIDLMRDRLTSESLEEIVAAKIEHLESLDGESREILDQMGLEFYHVFLDGYGEIQRLSDEGLNYASEDLTHYTGELGQEARNQITSDLTAAKQEAVTELETAIQSAQDQIEAELRNQEEITTRNLKNQIDWAVEDVRQVVTALLADLMEEQQTIITQTAQILEDEAKEALDDVVSGINE</sequence>
<dbReference type="RefSeq" id="WP_073007020.1">
    <property type="nucleotide sequence ID" value="NZ_FQXD01000005.1"/>
</dbReference>
<reference evidence="3" key="1">
    <citation type="submission" date="2016-11" db="EMBL/GenBank/DDBJ databases">
        <authorList>
            <person name="Varghese N."/>
            <person name="Submissions S."/>
        </authorList>
    </citation>
    <scope>NUCLEOTIDE SEQUENCE [LARGE SCALE GENOMIC DNA]</scope>
    <source>
        <strain evidence="3">CGMCC 1.6496</strain>
    </source>
</reference>
<proteinExistence type="predicted"/>
<organism evidence="2 3">
    <name type="scientific">Virgibacillus chiguensis</name>
    <dbReference type="NCBI Taxonomy" id="411959"/>
    <lineage>
        <taxon>Bacteria</taxon>
        <taxon>Bacillati</taxon>
        <taxon>Bacillota</taxon>
        <taxon>Bacilli</taxon>
        <taxon>Bacillales</taxon>
        <taxon>Bacillaceae</taxon>
        <taxon>Virgibacillus</taxon>
    </lineage>
</organism>
<evidence type="ECO:0000313" key="3">
    <source>
        <dbReference type="Proteomes" id="UP000184079"/>
    </source>
</evidence>